<dbReference type="EMBL" id="FNLC01000005">
    <property type="protein sequence ID" value="SDR39642.1"/>
    <property type="molecule type" value="Genomic_DNA"/>
</dbReference>
<feature type="transmembrane region" description="Helical" evidence="2">
    <location>
        <begin position="31"/>
        <end position="48"/>
    </location>
</feature>
<feature type="compositionally biased region" description="Basic and acidic residues" evidence="1">
    <location>
        <begin position="340"/>
        <end position="351"/>
    </location>
</feature>
<keyword evidence="2" id="KW-0812">Transmembrane</keyword>
<dbReference type="AlphaFoldDB" id="A0A1H1IPN7"/>
<dbReference type="RefSeq" id="WP_090385104.1">
    <property type="nucleotide sequence ID" value="NZ_FNLC01000005.1"/>
</dbReference>
<evidence type="ECO:0000256" key="1">
    <source>
        <dbReference type="SAM" id="MobiDB-lite"/>
    </source>
</evidence>
<organism evidence="3 4">
    <name type="scientific">Natronobacterium texcoconense</name>
    <dbReference type="NCBI Taxonomy" id="1095778"/>
    <lineage>
        <taxon>Archaea</taxon>
        <taxon>Methanobacteriati</taxon>
        <taxon>Methanobacteriota</taxon>
        <taxon>Stenosarchaea group</taxon>
        <taxon>Halobacteria</taxon>
        <taxon>Halobacteriales</taxon>
        <taxon>Natrialbaceae</taxon>
        <taxon>Natronobacterium</taxon>
    </lineage>
</organism>
<evidence type="ECO:0000256" key="2">
    <source>
        <dbReference type="SAM" id="Phobius"/>
    </source>
</evidence>
<dbReference type="PANTHER" id="PTHR34351:SF1">
    <property type="entry name" value="SLR1927 PROTEIN"/>
    <property type="match status" value="1"/>
</dbReference>
<sequence length="361" mass="39161">MRLTRRGWTALAVVAFSVAMSWQYGPRALNAVVTPLAVVLVAGVVLTFRFERPTVRRHAVADGPIGERRTVTIDVECERSISATIREAIGDGLALAEDESDGPVADSNLESGTNTVSYDLTLGDRGAHEVGPISITVRDAFGLVERRFEYEETTSVCVYPRPVDLHGGGGHRLRALVESSSSQGRGADLEHEREEFDRLREYRRGDSLRNVHWKSAAKRPDGELFVTEYATDAGRDATVVAAECAPGYDDDLAKALASVVTFLLESELRVGLRTEDDAFRPEAGRSHHRDLLRTIAVLESGELSDRDRDEADVLVTADGTGTRVVVDGRELPFEGLAGSRESESGLEHDASDASGATEVVS</sequence>
<keyword evidence="2" id="KW-1133">Transmembrane helix</keyword>
<proteinExistence type="predicted"/>
<keyword evidence="2" id="KW-0472">Membrane</keyword>
<gene>
    <name evidence="3" type="ORF">SAMN04489842_3697</name>
</gene>
<accession>A0A1H1IPN7</accession>
<dbReference type="STRING" id="1095778.SAMN04489842_3697"/>
<name>A0A1H1IPN7_NATTX</name>
<protein>
    <submittedName>
        <fullName evidence="3">Uncharacterized conserved protein, DUF58 family, contains vWF domain</fullName>
    </submittedName>
</protein>
<evidence type="ECO:0000313" key="3">
    <source>
        <dbReference type="EMBL" id="SDR39642.1"/>
    </source>
</evidence>
<keyword evidence="4" id="KW-1185">Reference proteome</keyword>
<feature type="region of interest" description="Disordered" evidence="1">
    <location>
        <begin position="334"/>
        <end position="361"/>
    </location>
</feature>
<evidence type="ECO:0000313" key="4">
    <source>
        <dbReference type="Proteomes" id="UP000198848"/>
    </source>
</evidence>
<reference evidence="4" key="1">
    <citation type="submission" date="2016-10" db="EMBL/GenBank/DDBJ databases">
        <authorList>
            <person name="Varghese N."/>
            <person name="Submissions S."/>
        </authorList>
    </citation>
    <scope>NUCLEOTIDE SEQUENCE [LARGE SCALE GENOMIC DNA]</scope>
    <source>
        <strain evidence="4">DSM 24767</strain>
    </source>
</reference>
<dbReference type="PANTHER" id="PTHR34351">
    <property type="entry name" value="SLR1927 PROTEIN-RELATED"/>
    <property type="match status" value="1"/>
</dbReference>
<dbReference type="Proteomes" id="UP000198848">
    <property type="component" value="Unassembled WGS sequence"/>
</dbReference>
<dbReference type="OrthoDB" id="313155at2157"/>